<dbReference type="PANTHER" id="PTHR30055">
    <property type="entry name" value="HTH-TYPE TRANSCRIPTIONAL REGULATOR RUTR"/>
    <property type="match status" value="1"/>
</dbReference>
<keyword evidence="9" id="KW-1185">Reference proteome</keyword>
<keyword evidence="3" id="KW-0804">Transcription</keyword>
<dbReference type="Gene3D" id="1.10.357.10">
    <property type="entry name" value="Tetracycline Repressor, domain 2"/>
    <property type="match status" value="1"/>
</dbReference>
<evidence type="ECO:0000256" key="1">
    <source>
        <dbReference type="ARBA" id="ARBA00023015"/>
    </source>
</evidence>
<organism evidence="7">
    <name type="scientific">Pseudomonas tritici</name>
    <dbReference type="NCBI Taxonomy" id="2745518"/>
    <lineage>
        <taxon>Bacteria</taxon>
        <taxon>Pseudomonadati</taxon>
        <taxon>Pseudomonadota</taxon>
        <taxon>Gammaproteobacteria</taxon>
        <taxon>Pseudomonadales</taxon>
        <taxon>Pseudomonadaceae</taxon>
        <taxon>Pseudomonas</taxon>
    </lineage>
</organism>
<dbReference type="PROSITE" id="PS50977">
    <property type="entry name" value="HTH_TETR_2"/>
    <property type="match status" value="1"/>
</dbReference>
<dbReference type="InterPro" id="IPR004111">
    <property type="entry name" value="Repressor_TetR_C"/>
</dbReference>
<dbReference type="EMBL" id="JABWQF010000006">
    <property type="protein sequence ID" value="MBC3292372.1"/>
    <property type="molecule type" value="Genomic_DNA"/>
</dbReference>
<dbReference type="RefSeq" id="WP_065873705.1">
    <property type="nucleotide sequence ID" value="NZ_CP077084.1"/>
</dbReference>
<dbReference type="Gene3D" id="1.10.10.60">
    <property type="entry name" value="Homeodomain-like"/>
    <property type="match status" value="1"/>
</dbReference>
<evidence type="ECO:0000256" key="5">
    <source>
        <dbReference type="SAM" id="MobiDB-lite"/>
    </source>
</evidence>
<proteinExistence type="predicted"/>
<accession>A0A8H9YPI7</accession>
<keyword evidence="2 4" id="KW-0238">DNA-binding</keyword>
<feature type="domain" description="HTH tetR-type" evidence="6">
    <location>
        <begin position="23"/>
        <end position="83"/>
    </location>
</feature>
<dbReference type="PRINTS" id="PR00455">
    <property type="entry name" value="HTHTETR"/>
</dbReference>
<keyword evidence="1" id="KW-0805">Transcription regulation</keyword>
<dbReference type="Proteomes" id="UP000615613">
    <property type="component" value="Chromosome"/>
</dbReference>
<evidence type="ECO:0000256" key="2">
    <source>
        <dbReference type="ARBA" id="ARBA00023125"/>
    </source>
</evidence>
<dbReference type="AlphaFoldDB" id="A0A8H9YPI7"/>
<feature type="DNA-binding region" description="H-T-H motif" evidence="4">
    <location>
        <begin position="46"/>
        <end position="65"/>
    </location>
</feature>
<evidence type="ECO:0000313" key="9">
    <source>
        <dbReference type="Proteomes" id="UP000615613"/>
    </source>
</evidence>
<sequence length="243" mass="26697">MTSKTANPRGRRKKTAGEDAKSPLNKDAIITAALALIDREGLDKCSLRNLASSLGVYPTAIYWYVSSRELLLSEVLAKVLEHVAPEPQERRWQDYLRAAMVNCHDAVHQHPNIAPLLGSQLVSNASTDFTLVEGVLAALQQAGFSGPSLAAAYNTFIAALTGFTTLEYAPLPDNTEAWQCQVQEKLRAIDAEQHPTLAQNMDQLSNRGFSLRWQNGVHAALDESFTFYVDTLLCGLETLAARR</sequence>
<dbReference type="SUPFAM" id="SSF48498">
    <property type="entry name" value="Tetracyclin repressor-like, C-terminal domain"/>
    <property type="match status" value="1"/>
</dbReference>
<evidence type="ECO:0000313" key="8">
    <source>
        <dbReference type="EMBL" id="QXH83426.1"/>
    </source>
</evidence>
<gene>
    <name evidence="8" type="ORF">HU722_0026220</name>
    <name evidence="7" type="ORF">HU722_12650</name>
</gene>
<dbReference type="InterPro" id="IPR050109">
    <property type="entry name" value="HTH-type_TetR-like_transc_reg"/>
</dbReference>
<protein>
    <submittedName>
        <fullName evidence="7">TetR/AcrR family transcriptional regulator C-terminal domain-containing protein</fullName>
    </submittedName>
</protein>
<evidence type="ECO:0000256" key="4">
    <source>
        <dbReference type="PROSITE-ProRule" id="PRU00335"/>
    </source>
</evidence>
<dbReference type="PANTHER" id="PTHR30055:SF151">
    <property type="entry name" value="TRANSCRIPTIONAL REGULATORY PROTEIN"/>
    <property type="match status" value="1"/>
</dbReference>
<dbReference type="GO" id="GO:0045892">
    <property type="term" value="P:negative regulation of DNA-templated transcription"/>
    <property type="evidence" value="ECO:0007669"/>
    <property type="project" value="InterPro"/>
</dbReference>
<reference evidence="8" key="2">
    <citation type="submission" date="2021-06" db="EMBL/GenBank/DDBJ databases">
        <title>Updating the genus Pseudomonas: Description of 43 new species and partition of the Pseudomonas putida group.</title>
        <authorList>
            <person name="Girard L."/>
            <person name="Lood C."/>
            <person name="Vandamme P."/>
            <person name="Rokni-Zadeh H."/>
            <person name="van Noort V."/>
            <person name="Hofte M."/>
            <person name="Lavigne R."/>
            <person name="De Mot R."/>
        </authorList>
    </citation>
    <scope>NUCLEOTIDE SEQUENCE</scope>
    <source>
        <strain evidence="8">SWRI145</strain>
    </source>
</reference>
<evidence type="ECO:0000313" key="7">
    <source>
        <dbReference type="EMBL" id="MBC3292372.1"/>
    </source>
</evidence>
<dbReference type="EMBL" id="CP077084">
    <property type="protein sequence ID" value="QXH83426.1"/>
    <property type="molecule type" value="Genomic_DNA"/>
</dbReference>
<dbReference type="GO" id="GO:0003700">
    <property type="term" value="F:DNA-binding transcription factor activity"/>
    <property type="evidence" value="ECO:0007669"/>
    <property type="project" value="TreeGrafter"/>
</dbReference>
<name>A0A8H9YPI7_9PSED</name>
<evidence type="ECO:0000259" key="6">
    <source>
        <dbReference type="PROSITE" id="PS50977"/>
    </source>
</evidence>
<dbReference type="KEGG" id="ptrt:HU722_0026220"/>
<dbReference type="GO" id="GO:0000976">
    <property type="term" value="F:transcription cis-regulatory region binding"/>
    <property type="evidence" value="ECO:0007669"/>
    <property type="project" value="TreeGrafter"/>
</dbReference>
<evidence type="ECO:0000256" key="3">
    <source>
        <dbReference type="ARBA" id="ARBA00023163"/>
    </source>
</evidence>
<dbReference type="InterPro" id="IPR009057">
    <property type="entry name" value="Homeodomain-like_sf"/>
</dbReference>
<feature type="region of interest" description="Disordered" evidence="5">
    <location>
        <begin position="1"/>
        <end position="21"/>
    </location>
</feature>
<dbReference type="SUPFAM" id="SSF46689">
    <property type="entry name" value="Homeodomain-like"/>
    <property type="match status" value="1"/>
</dbReference>
<dbReference type="Pfam" id="PF00440">
    <property type="entry name" value="TetR_N"/>
    <property type="match status" value="1"/>
</dbReference>
<dbReference type="Pfam" id="PF02909">
    <property type="entry name" value="TetR_C_1"/>
    <property type="match status" value="1"/>
</dbReference>
<dbReference type="InterPro" id="IPR036271">
    <property type="entry name" value="Tet_transcr_reg_TetR-rel_C_sf"/>
</dbReference>
<dbReference type="InterPro" id="IPR001647">
    <property type="entry name" value="HTH_TetR"/>
</dbReference>
<reference evidence="7" key="1">
    <citation type="journal article" date="2020" name="Microorganisms">
        <title>Reliable Identification of Environmental Pseudomonas Isolates Using the rpoD Gene.</title>
        <authorList>
            <consortium name="The Broad Institute Genome Sequencing Platform"/>
            <person name="Girard L."/>
            <person name="Lood C."/>
            <person name="Rokni-Zadeh H."/>
            <person name="van Noort V."/>
            <person name="Lavigne R."/>
            <person name="De Mot R."/>
        </authorList>
    </citation>
    <scope>NUCLEOTIDE SEQUENCE [LARGE SCALE GENOMIC DNA]</scope>
    <source>
        <strain evidence="7">SWRI145</strain>
    </source>
</reference>